<dbReference type="InterPro" id="IPR036865">
    <property type="entry name" value="CRAL-TRIO_dom_sf"/>
</dbReference>
<feature type="domain" description="CRAL-TRIO" evidence="1">
    <location>
        <begin position="129"/>
        <end position="292"/>
    </location>
</feature>
<dbReference type="Gene3D" id="3.40.525.10">
    <property type="entry name" value="CRAL-TRIO lipid binding domain"/>
    <property type="match status" value="1"/>
</dbReference>
<dbReference type="SUPFAM" id="SSF52087">
    <property type="entry name" value="CRAL/TRIO domain"/>
    <property type="match status" value="1"/>
</dbReference>
<dbReference type="SMART" id="SM01100">
    <property type="entry name" value="CRAL_TRIO_N"/>
    <property type="match status" value="1"/>
</dbReference>
<dbReference type="CDD" id="cd00170">
    <property type="entry name" value="SEC14"/>
    <property type="match status" value="1"/>
</dbReference>
<keyword evidence="3" id="KW-1185">Reference proteome</keyword>
<dbReference type="Proteomes" id="UP000494040">
    <property type="component" value="Unassembled WGS sequence"/>
</dbReference>
<dbReference type="Gene3D" id="1.10.8.20">
    <property type="entry name" value="N-terminal domain of phosphatidylinositol transfer protein sec14p"/>
    <property type="match status" value="1"/>
</dbReference>
<dbReference type="GO" id="GO:1902936">
    <property type="term" value="F:phosphatidylinositol bisphosphate binding"/>
    <property type="evidence" value="ECO:0007669"/>
    <property type="project" value="TreeGrafter"/>
</dbReference>
<dbReference type="PRINTS" id="PR00180">
    <property type="entry name" value="CRETINALDHBP"/>
</dbReference>
<dbReference type="OrthoDB" id="75724at2759"/>
<dbReference type="InterPro" id="IPR036273">
    <property type="entry name" value="CRAL/TRIO_N_dom_sf"/>
</dbReference>
<reference evidence="2" key="1">
    <citation type="submission" date="2022-01" db="UniProtKB">
        <authorList>
            <consortium name="EnsemblMetazoa"/>
        </authorList>
    </citation>
    <scope>IDENTIFICATION</scope>
</reference>
<dbReference type="EnsemblMetazoa" id="XM_014397882.2">
    <property type="protein sequence ID" value="XP_014253368.1"/>
    <property type="gene ID" value="LOC106668787"/>
</dbReference>
<dbReference type="Pfam" id="PF00650">
    <property type="entry name" value="CRAL_TRIO"/>
    <property type="match status" value="1"/>
</dbReference>
<evidence type="ECO:0000259" key="1">
    <source>
        <dbReference type="PROSITE" id="PS50191"/>
    </source>
</evidence>
<sequence length="319" mass="36864">MVNIMDRSCTEMTKFGTPDYRGDQEITEIRSTMAEKFCIQDGPPSAETLEIAKNELRETPEVVEEALLKLRELLKGEPSLQFRDDDEVLKIFLRPCKFYPESALQLMKKVSDFKVKHAAVIGSVLPDDEKSAMVDHNVVNVLVDRDQNGRRVLIANLGSLWDTRAINGDQIFKLFYMVHVLAMQEPETLIRGVVVILDFSNMGLKQVAQLTPSFSFRLLSFIQEAMPLRLKQVHIVKQPFIFNAVWKVFQPFVKEKLKTRLYFHGSKMSTLHELMSPEYLPENYGGKLPKIDYTSKDWYPAIKGTEEKIKEWNSWGWKQ</sequence>
<evidence type="ECO:0000313" key="2">
    <source>
        <dbReference type="EnsemblMetazoa" id="XP_014253368.1"/>
    </source>
</evidence>
<dbReference type="InterPro" id="IPR001251">
    <property type="entry name" value="CRAL-TRIO_dom"/>
</dbReference>
<dbReference type="PANTHER" id="PTHR10174">
    <property type="entry name" value="ALPHA-TOCOPHEROL TRANSFER PROTEIN-RELATED"/>
    <property type="match status" value="1"/>
</dbReference>
<dbReference type="SUPFAM" id="SSF46938">
    <property type="entry name" value="CRAL/TRIO N-terminal domain"/>
    <property type="match status" value="1"/>
</dbReference>
<dbReference type="AlphaFoldDB" id="A0A8I6S019"/>
<evidence type="ECO:0000313" key="3">
    <source>
        <dbReference type="Proteomes" id="UP000494040"/>
    </source>
</evidence>
<accession>A0A8I6S019</accession>
<dbReference type="PROSITE" id="PS50191">
    <property type="entry name" value="CRAL_TRIO"/>
    <property type="match status" value="1"/>
</dbReference>
<protein>
    <recommendedName>
        <fullName evidence="1">CRAL-TRIO domain-containing protein</fullName>
    </recommendedName>
</protein>
<proteinExistence type="predicted"/>
<dbReference type="GO" id="GO:0016020">
    <property type="term" value="C:membrane"/>
    <property type="evidence" value="ECO:0007669"/>
    <property type="project" value="TreeGrafter"/>
</dbReference>
<dbReference type="OMA" id="QLGPAQW"/>
<dbReference type="SMART" id="SM00516">
    <property type="entry name" value="SEC14"/>
    <property type="match status" value="1"/>
</dbReference>
<dbReference type="InterPro" id="IPR011074">
    <property type="entry name" value="CRAL/TRIO_N_dom"/>
</dbReference>
<gene>
    <name evidence="2" type="primary">106668787</name>
</gene>
<organism evidence="2 3">
    <name type="scientific">Cimex lectularius</name>
    <name type="common">Bed bug</name>
    <name type="synonym">Acanthia lectularia</name>
    <dbReference type="NCBI Taxonomy" id="79782"/>
    <lineage>
        <taxon>Eukaryota</taxon>
        <taxon>Metazoa</taxon>
        <taxon>Ecdysozoa</taxon>
        <taxon>Arthropoda</taxon>
        <taxon>Hexapoda</taxon>
        <taxon>Insecta</taxon>
        <taxon>Pterygota</taxon>
        <taxon>Neoptera</taxon>
        <taxon>Paraneoptera</taxon>
        <taxon>Hemiptera</taxon>
        <taxon>Heteroptera</taxon>
        <taxon>Panheteroptera</taxon>
        <taxon>Cimicomorpha</taxon>
        <taxon>Cimicidae</taxon>
        <taxon>Cimex</taxon>
    </lineage>
</organism>
<name>A0A8I6S019_CIMLE</name>
<dbReference type="Gene3D" id="1.20.5.1200">
    <property type="entry name" value="Alpha-tocopherol transfer"/>
    <property type="match status" value="1"/>
</dbReference>
<dbReference type="PANTHER" id="PTHR10174:SF212">
    <property type="entry name" value="MIP26555P1"/>
    <property type="match status" value="1"/>
</dbReference>
<dbReference type="KEGG" id="clec:106668787"/>